<sequence>MRNPNKWRIEPGTDIITGQPKWFVTPPRFIYRPRGKRSFDTYDQALAHVRTSHGRRPLVFESKTHTGEYFWLNPSGASGWTKDLTEAHHLAGHTPVDVMA</sequence>
<reference evidence="2" key="1">
    <citation type="journal article" date="2019" name="Int. J. Syst. Evol. Microbiol.">
        <title>The Global Catalogue of Microorganisms (GCM) 10K type strain sequencing project: providing services to taxonomists for standard genome sequencing and annotation.</title>
        <authorList>
            <consortium name="The Broad Institute Genomics Platform"/>
            <consortium name="The Broad Institute Genome Sequencing Center for Infectious Disease"/>
            <person name="Wu L."/>
            <person name="Ma J."/>
        </authorList>
    </citation>
    <scope>NUCLEOTIDE SEQUENCE [LARGE SCALE GENOMIC DNA]</scope>
    <source>
        <strain evidence="2">CGMCC 1.12778</strain>
    </source>
</reference>
<organism evidence="1 2">
    <name type="scientific">Arthrobacter liuii</name>
    <dbReference type="NCBI Taxonomy" id="1476996"/>
    <lineage>
        <taxon>Bacteria</taxon>
        <taxon>Bacillati</taxon>
        <taxon>Actinomycetota</taxon>
        <taxon>Actinomycetes</taxon>
        <taxon>Micrococcales</taxon>
        <taxon>Micrococcaceae</taxon>
        <taxon>Arthrobacter</taxon>
    </lineage>
</organism>
<proteinExistence type="predicted"/>
<accession>A0ABQ2APC6</accession>
<evidence type="ECO:0000313" key="2">
    <source>
        <dbReference type="Proteomes" id="UP000643279"/>
    </source>
</evidence>
<evidence type="ECO:0000313" key="1">
    <source>
        <dbReference type="EMBL" id="GGH93910.1"/>
    </source>
</evidence>
<keyword evidence="2" id="KW-1185">Reference proteome</keyword>
<comment type="caution">
    <text evidence="1">The sequence shown here is derived from an EMBL/GenBank/DDBJ whole genome shotgun (WGS) entry which is preliminary data.</text>
</comment>
<protein>
    <submittedName>
        <fullName evidence="1">Uncharacterized protein</fullName>
    </submittedName>
</protein>
<dbReference type="RefSeq" id="WP_188571089.1">
    <property type="nucleotide sequence ID" value="NZ_BMFW01000005.1"/>
</dbReference>
<dbReference type="Proteomes" id="UP000643279">
    <property type="component" value="Unassembled WGS sequence"/>
</dbReference>
<gene>
    <name evidence="1" type="ORF">GCM10007170_15880</name>
</gene>
<name>A0ABQ2APC6_9MICC</name>
<dbReference type="EMBL" id="BMFW01000005">
    <property type="protein sequence ID" value="GGH93910.1"/>
    <property type="molecule type" value="Genomic_DNA"/>
</dbReference>